<evidence type="ECO:0000256" key="2">
    <source>
        <dbReference type="ARBA" id="ARBA00022597"/>
    </source>
</evidence>
<dbReference type="AlphaFoldDB" id="A0A345Z4K4"/>
<keyword evidence="6" id="KW-0460">Magnesium</keyword>
<dbReference type="Gene3D" id="1.20.58.80">
    <property type="entry name" value="Phosphotransferase system, lactose/cellobiose-type IIA subunit"/>
    <property type="match status" value="1"/>
</dbReference>
<dbReference type="OrthoDB" id="389577at2"/>
<keyword evidence="2" id="KW-0762">Sugar transport</keyword>
<reference evidence="8 9" key="1">
    <citation type="submission" date="2018-07" db="EMBL/GenBank/DDBJ databases">
        <title>Complete genome sequence of Spiroplasma alleghenense PLHS-1 (ATCC 51752).</title>
        <authorList>
            <person name="Chou L."/>
            <person name="Lee T.-Y."/>
            <person name="Tsai Y.-M."/>
            <person name="Kuo C.-H."/>
        </authorList>
    </citation>
    <scope>NUCLEOTIDE SEQUENCE [LARGE SCALE GENOMIC DNA]</scope>
    <source>
        <strain evidence="8 9">PLHS-1</strain>
    </source>
</reference>
<dbReference type="PIRSF" id="PIRSF000699">
    <property type="entry name" value="PTS_IILac_III"/>
    <property type="match status" value="1"/>
</dbReference>
<protein>
    <submittedName>
        <fullName evidence="8">PTS system, cellobiose-specific IIA component</fullName>
    </submittedName>
</protein>
<dbReference type="KEGG" id="salx:SALLE_v1c08630"/>
<dbReference type="PANTHER" id="PTHR34382:SF7">
    <property type="entry name" value="PTS SYSTEM N,N'-DIACETYLCHITOBIOSE-SPECIFIC EIIA COMPONENT"/>
    <property type="match status" value="1"/>
</dbReference>
<dbReference type="SUPFAM" id="SSF46973">
    <property type="entry name" value="Enzyme IIa from lactose specific PTS, IIa-lac"/>
    <property type="match status" value="1"/>
</dbReference>
<feature type="binding site" evidence="6">
    <location>
        <position position="81"/>
    </location>
    <ligand>
        <name>Mg(2+)</name>
        <dbReference type="ChEBI" id="CHEBI:18420"/>
        <note>ligand shared between all trimeric partners</note>
    </ligand>
</feature>
<name>A0A345Z4K4_9MOLU</name>
<evidence type="ECO:0000313" key="9">
    <source>
        <dbReference type="Proteomes" id="UP000254792"/>
    </source>
</evidence>
<dbReference type="GO" id="GO:0046872">
    <property type="term" value="F:metal ion binding"/>
    <property type="evidence" value="ECO:0007669"/>
    <property type="project" value="UniProtKB-KW"/>
</dbReference>
<sequence length="103" mass="11476">MNKEKLEEISMGLISNSGMAKSSAMMAIQSAKENDFSKADEFIKEAQESLAKAGQIHMEVIVQEAQGQQVPFSPLYMHSEDQMITAQLAVEMAVEIIYLHKNK</sequence>
<feature type="active site" description="Tele-phosphohistidine intermediate" evidence="5">
    <location>
        <position position="78"/>
    </location>
</feature>
<dbReference type="InterPro" id="IPR003188">
    <property type="entry name" value="PTS_IIA_lac/cel"/>
</dbReference>
<dbReference type="Pfam" id="PF02255">
    <property type="entry name" value="PTS_IIA"/>
    <property type="match status" value="1"/>
</dbReference>
<evidence type="ECO:0000256" key="1">
    <source>
        <dbReference type="ARBA" id="ARBA00022448"/>
    </source>
</evidence>
<gene>
    <name evidence="8" type="primary">celC</name>
    <name evidence="8" type="ORF">SALLE_v1c08630</name>
</gene>
<evidence type="ECO:0000256" key="4">
    <source>
        <dbReference type="ARBA" id="ARBA00022683"/>
    </source>
</evidence>
<dbReference type="GO" id="GO:0009401">
    <property type="term" value="P:phosphoenolpyruvate-dependent sugar phosphotransferase system"/>
    <property type="evidence" value="ECO:0007669"/>
    <property type="project" value="UniProtKB-KW"/>
</dbReference>
<proteinExistence type="predicted"/>
<dbReference type="EMBL" id="CP031376">
    <property type="protein sequence ID" value="AXK51533.1"/>
    <property type="molecule type" value="Genomic_DNA"/>
</dbReference>
<keyword evidence="4" id="KW-0598">Phosphotransferase system</keyword>
<dbReference type="InterPro" id="IPR036542">
    <property type="entry name" value="PTS_IIA_lac/cel_sf"/>
</dbReference>
<accession>A0A345Z4K4</accession>
<comment type="cofactor">
    <cofactor evidence="6">
        <name>Mg(2+)</name>
        <dbReference type="ChEBI" id="CHEBI:18420"/>
    </cofactor>
    <text evidence="6">Binds 1 Mg(2+) ion per trimer.</text>
</comment>
<evidence type="ECO:0000313" key="8">
    <source>
        <dbReference type="EMBL" id="AXK51533.1"/>
    </source>
</evidence>
<evidence type="ECO:0000256" key="7">
    <source>
        <dbReference type="PROSITE-ProRule" id="PRU00418"/>
    </source>
</evidence>
<evidence type="ECO:0000256" key="5">
    <source>
        <dbReference type="PIRSR" id="PIRSR000699-1"/>
    </source>
</evidence>
<dbReference type="Proteomes" id="UP000254792">
    <property type="component" value="Chromosome"/>
</dbReference>
<keyword evidence="3" id="KW-0808">Transferase</keyword>
<dbReference type="GO" id="GO:0016740">
    <property type="term" value="F:transferase activity"/>
    <property type="evidence" value="ECO:0007669"/>
    <property type="project" value="UniProtKB-KW"/>
</dbReference>
<evidence type="ECO:0000256" key="6">
    <source>
        <dbReference type="PIRSR" id="PIRSR000699-2"/>
    </source>
</evidence>
<dbReference type="PANTHER" id="PTHR34382">
    <property type="entry name" value="PTS SYSTEM N,N'-DIACETYLCHITOBIOSE-SPECIFIC EIIA COMPONENT"/>
    <property type="match status" value="1"/>
</dbReference>
<dbReference type="RefSeq" id="WP_115558428.1">
    <property type="nucleotide sequence ID" value="NZ_CP031376.1"/>
</dbReference>
<keyword evidence="9" id="KW-1185">Reference proteome</keyword>
<dbReference type="PROSITE" id="PS51095">
    <property type="entry name" value="PTS_EIIA_TYPE_3"/>
    <property type="match status" value="1"/>
</dbReference>
<feature type="modified residue" description="Phosphohistidine; by HPr" evidence="7">
    <location>
        <position position="78"/>
    </location>
</feature>
<organism evidence="8 9">
    <name type="scientific">Spiroplasma alleghenense</name>
    <dbReference type="NCBI Taxonomy" id="216931"/>
    <lineage>
        <taxon>Bacteria</taxon>
        <taxon>Bacillati</taxon>
        <taxon>Mycoplasmatota</taxon>
        <taxon>Mollicutes</taxon>
        <taxon>Entomoplasmatales</taxon>
        <taxon>Spiroplasmataceae</taxon>
        <taxon>Spiroplasma</taxon>
    </lineage>
</organism>
<keyword evidence="6" id="KW-0479">Metal-binding</keyword>
<keyword evidence="1" id="KW-0813">Transport</keyword>
<evidence type="ECO:0000256" key="3">
    <source>
        <dbReference type="ARBA" id="ARBA00022679"/>
    </source>
</evidence>